<comment type="cofactor">
    <cofactor evidence="1 14">
        <name>heme</name>
        <dbReference type="ChEBI" id="CHEBI:30413"/>
    </cofactor>
</comment>
<accession>A0A182PZA5</accession>
<feature type="transmembrane region" description="Helical" evidence="16">
    <location>
        <begin position="6"/>
        <end position="22"/>
    </location>
</feature>
<comment type="function">
    <text evidence="2">May be involved in the metabolism of insect hormones and in the breakdown of synthetic insecticides.</text>
</comment>
<dbReference type="EnsemblMetazoa" id="AEPI015170-RA">
    <property type="protein sequence ID" value="AEPI015170-PA"/>
    <property type="gene ID" value="AEPI015170"/>
</dbReference>
<dbReference type="FunFam" id="1.10.630.10:FF:000042">
    <property type="entry name" value="Cytochrome P450"/>
    <property type="match status" value="1"/>
</dbReference>
<dbReference type="CDD" id="cd11056">
    <property type="entry name" value="CYP6-like"/>
    <property type="match status" value="1"/>
</dbReference>
<dbReference type="InterPro" id="IPR017972">
    <property type="entry name" value="Cyt_P450_CS"/>
</dbReference>
<evidence type="ECO:0000313" key="17">
    <source>
        <dbReference type="EnsemblMetazoa" id="AEPI015170-PA"/>
    </source>
</evidence>
<evidence type="ECO:0000256" key="7">
    <source>
        <dbReference type="ARBA" id="ARBA00022723"/>
    </source>
</evidence>
<evidence type="ECO:0000256" key="9">
    <source>
        <dbReference type="ARBA" id="ARBA00022848"/>
    </source>
</evidence>
<dbReference type="GO" id="GO:0020037">
    <property type="term" value="F:heme binding"/>
    <property type="evidence" value="ECO:0007669"/>
    <property type="project" value="InterPro"/>
</dbReference>
<reference evidence="17" key="2">
    <citation type="submission" date="2020-05" db="UniProtKB">
        <authorList>
            <consortium name="EnsemblMetazoa"/>
        </authorList>
    </citation>
    <scope>IDENTIFICATION</scope>
    <source>
        <strain evidence="17">Epiroticus2</strain>
    </source>
</reference>
<dbReference type="PANTHER" id="PTHR24292">
    <property type="entry name" value="CYTOCHROME P450"/>
    <property type="match status" value="1"/>
</dbReference>
<evidence type="ECO:0000256" key="1">
    <source>
        <dbReference type="ARBA" id="ARBA00001971"/>
    </source>
</evidence>
<feature type="binding site" description="axial binding residue" evidence="14">
    <location>
        <position position="478"/>
    </location>
    <ligand>
        <name>heme</name>
        <dbReference type="ChEBI" id="CHEBI:30413"/>
    </ligand>
    <ligandPart>
        <name>Fe</name>
        <dbReference type="ChEBI" id="CHEBI:18248"/>
    </ligandPart>
</feature>
<dbReference type="InterPro" id="IPR001128">
    <property type="entry name" value="Cyt_P450"/>
</dbReference>
<dbReference type="InterPro" id="IPR002401">
    <property type="entry name" value="Cyt_P450_E_grp-I"/>
</dbReference>
<protein>
    <submittedName>
        <fullName evidence="17">Uncharacterized protein</fullName>
    </submittedName>
</protein>
<evidence type="ECO:0000256" key="10">
    <source>
        <dbReference type="ARBA" id="ARBA00023002"/>
    </source>
</evidence>
<dbReference type="PANTHER" id="PTHR24292:SF54">
    <property type="entry name" value="CYP9F3-RELATED"/>
    <property type="match status" value="1"/>
</dbReference>
<keyword evidence="7 14" id="KW-0479">Metal-binding</keyword>
<dbReference type="PRINTS" id="PR00385">
    <property type="entry name" value="P450"/>
</dbReference>
<dbReference type="Gene3D" id="1.10.630.10">
    <property type="entry name" value="Cytochrome P450"/>
    <property type="match status" value="1"/>
</dbReference>
<evidence type="ECO:0000256" key="16">
    <source>
        <dbReference type="SAM" id="Phobius"/>
    </source>
</evidence>
<reference evidence="18" key="1">
    <citation type="submission" date="2013-03" db="EMBL/GenBank/DDBJ databases">
        <title>The Genome Sequence of Anopheles epiroticus epiroticus2.</title>
        <authorList>
            <consortium name="The Broad Institute Genomics Platform"/>
            <person name="Neafsey D.E."/>
            <person name="Howell P."/>
            <person name="Walker B."/>
            <person name="Young S.K."/>
            <person name="Zeng Q."/>
            <person name="Gargeya S."/>
            <person name="Fitzgerald M."/>
            <person name="Haas B."/>
            <person name="Abouelleil A."/>
            <person name="Allen A.W."/>
            <person name="Alvarado L."/>
            <person name="Arachchi H.M."/>
            <person name="Berlin A.M."/>
            <person name="Chapman S.B."/>
            <person name="Gainer-Dewar J."/>
            <person name="Goldberg J."/>
            <person name="Griggs A."/>
            <person name="Gujja S."/>
            <person name="Hansen M."/>
            <person name="Howarth C."/>
            <person name="Imamovic A."/>
            <person name="Ireland A."/>
            <person name="Larimer J."/>
            <person name="McCowan C."/>
            <person name="Murphy C."/>
            <person name="Pearson M."/>
            <person name="Poon T.W."/>
            <person name="Priest M."/>
            <person name="Roberts A."/>
            <person name="Saif S."/>
            <person name="Shea T."/>
            <person name="Sisk P."/>
            <person name="Sykes S."/>
            <person name="Wortman J."/>
            <person name="Nusbaum C."/>
            <person name="Birren B."/>
        </authorList>
    </citation>
    <scope>NUCLEOTIDE SEQUENCE [LARGE SCALE GENOMIC DNA]</scope>
    <source>
        <strain evidence="18">Epiroticus2</strain>
    </source>
</reference>
<proteinExistence type="inferred from homology"/>
<keyword evidence="6 14" id="KW-0349">Heme</keyword>
<evidence type="ECO:0000256" key="15">
    <source>
        <dbReference type="RuleBase" id="RU000461"/>
    </source>
</evidence>
<evidence type="ECO:0000256" key="14">
    <source>
        <dbReference type="PIRSR" id="PIRSR602401-1"/>
    </source>
</evidence>
<keyword evidence="10 15" id="KW-0560">Oxidoreductase</keyword>
<dbReference type="GO" id="GO:0005789">
    <property type="term" value="C:endoplasmic reticulum membrane"/>
    <property type="evidence" value="ECO:0007669"/>
    <property type="project" value="UniProtKB-SubCell"/>
</dbReference>
<evidence type="ECO:0000256" key="6">
    <source>
        <dbReference type="ARBA" id="ARBA00022617"/>
    </source>
</evidence>
<keyword evidence="12 15" id="KW-0503">Monooxygenase</keyword>
<evidence type="ECO:0000256" key="12">
    <source>
        <dbReference type="ARBA" id="ARBA00023033"/>
    </source>
</evidence>
<evidence type="ECO:0000256" key="4">
    <source>
        <dbReference type="ARBA" id="ARBA00004406"/>
    </source>
</evidence>
<comment type="subcellular location">
    <subcellularLocation>
        <location evidence="4">Endoplasmic reticulum membrane</location>
        <topology evidence="4">Peripheral membrane protein</topology>
    </subcellularLocation>
    <subcellularLocation>
        <location evidence="3">Microsome membrane</location>
        <topology evidence="3">Peripheral membrane protein</topology>
    </subcellularLocation>
</comment>
<sequence length="536" mass="62572">MEVNLLYIIALVSVLLAVYQYLTHNNAFFKRFPIPCMQVEPLFGSFRRLIMKKVSFHDFIRSNYERFPEAKVFGMFEFITPMFVIRDPELVKQITVKDFDHFINHRTILPEMNSSNSSIMFTKILFNLTGQRWRDVRTTLTPTFTGSKMRQMFTMIVKCTENMVQALDHPNGQEYEVKDLFIRFTNDVIASCAFGMHVNSFKDRENIFLRYGKDLTNFGRLHVFFKFMGYQLFPKLMAKLEIDIFDRKHVQFFTELIRQSVKEREQHGIVRPDMIHLLMLANKGKLRYGPQDPADIEQFATGKESNEENNPGGNMIRLSENEMVAQCLIFFLAGFDVIASVMSFLLYEVALAPEIQQRLYDEIQQVDQELDEKSLTYDALQKMRYLDMVVSETLRKWPPTPATDRKCNQDYKVTDVSPNVDIMIPKGATISIPIVGLHFDPRFYPDPDRFDPERFNDDNKHNIPLGAYLPFGIGPRNCIASRFALMEVKAIVYHLLLHYEFKRSKRTAVPLKLAKGFISMKAENGIYLYLSPRKEE</sequence>
<dbReference type="SUPFAM" id="SSF48264">
    <property type="entry name" value="Cytochrome P450"/>
    <property type="match status" value="1"/>
</dbReference>
<dbReference type="GO" id="GO:0005506">
    <property type="term" value="F:iron ion binding"/>
    <property type="evidence" value="ECO:0007669"/>
    <property type="project" value="InterPro"/>
</dbReference>
<keyword evidence="18" id="KW-1185">Reference proteome</keyword>
<keyword evidence="13 16" id="KW-0472">Membrane</keyword>
<dbReference type="InterPro" id="IPR036396">
    <property type="entry name" value="Cyt_P450_sf"/>
</dbReference>
<keyword evidence="11 14" id="KW-0408">Iron</keyword>
<evidence type="ECO:0000256" key="8">
    <source>
        <dbReference type="ARBA" id="ARBA00022824"/>
    </source>
</evidence>
<keyword evidence="16" id="KW-0812">Transmembrane</keyword>
<name>A0A182PZA5_9DIPT</name>
<dbReference type="STRING" id="199890.A0A182PZA5"/>
<comment type="similarity">
    <text evidence="5 15">Belongs to the cytochrome P450 family.</text>
</comment>
<evidence type="ECO:0000256" key="2">
    <source>
        <dbReference type="ARBA" id="ARBA00003690"/>
    </source>
</evidence>
<evidence type="ECO:0000313" key="18">
    <source>
        <dbReference type="Proteomes" id="UP000075885"/>
    </source>
</evidence>
<dbReference type="InterPro" id="IPR050476">
    <property type="entry name" value="Insect_CytP450_Detox"/>
</dbReference>
<dbReference type="GO" id="GO:0016705">
    <property type="term" value="F:oxidoreductase activity, acting on paired donors, with incorporation or reduction of molecular oxygen"/>
    <property type="evidence" value="ECO:0007669"/>
    <property type="project" value="InterPro"/>
</dbReference>
<keyword evidence="9" id="KW-0492">Microsome</keyword>
<evidence type="ECO:0000256" key="11">
    <source>
        <dbReference type="ARBA" id="ARBA00023004"/>
    </source>
</evidence>
<dbReference type="AlphaFoldDB" id="A0A182PZA5"/>
<dbReference type="PROSITE" id="PS00086">
    <property type="entry name" value="CYTOCHROME_P450"/>
    <property type="match status" value="1"/>
</dbReference>
<evidence type="ECO:0000256" key="13">
    <source>
        <dbReference type="ARBA" id="ARBA00023136"/>
    </source>
</evidence>
<evidence type="ECO:0000256" key="5">
    <source>
        <dbReference type="ARBA" id="ARBA00010617"/>
    </source>
</evidence>
<evidence type="ECO:0000256" key="3">
    <source>
        <dbReference type="ARBA" id="ARBA00004174"/>
    </source>
</evidence>
<dbReference type="GO" id="GO:0004497">
    <property type="term" value="F:monooxygenase activity"/>
    <property type="evidence" value="ECO:0007669"/>
    <property type="project" value="UniProtKB-KW"/>
</dbReference>
<organism evidence="17 18">
    <name type="scientific">Anopheles epiroticus</name>
    <dbReference type="NCBI Taxonomy" id="199890"/>
    <lineage>
        <taxon>Eukaryota</taxon>
        <taxon>Metazoa</taxon>
        <taxon>Ecdysozoa</taxon>
        <taxon>Arthropoda</taxon>
        <taxon>Hexapoda</taxon>
        <taxon>Insecta</taxon>
        <taxon>Pterygota</taxon>
        <taxon>Neoptera</taxon>
        <taxon>Endopterygota</taxon>
        <taxon>Diptera</taxon>
        <taxon>Nematocera</taxon>
        <taxon>Culicoidea</taxon>
        <taxon>Culicidae</taxon>
        <taxon>Anophelinae</taxon>
        <taxon>Anopheles</taxon>
    </lineage>
</organism>
<dbReference type="Pfam" id="PF00067">
    <property type="entry name" value="p450"/>
    <property type="match status" value="1"/>
</dbReference>
<keyword evidence="16" id="KW-1133">Transmembrane helix</keyword>
<keyword evidence="8" id="KW-0256">Endoplasmic reticulum</keyword>
<dbReference type="VEuPathDB" id="VectorBase:AEPI015170"/>
<dbReference type="PRINTS" id="PR00463">
    <property type="entry name" value="EP450I"/>
</dbReference>
<dbReference type="Proteomes" id="UP000075885">
    <property type="component" value="Unassembled WGS sequence"/>
</dbReference>